<reference evidence="1" key="1">
    <citation type="submission" date="2019-06" db="EMBL/GenBank/DDBJ databases">
        <title>Complete genome sequence of Aeromonas hydrophila bacteriophage PS1.</title>
        <authorList>
            <person name="Rai S."/>
            <person name="Tyagi A."/>
            <person name="Kumar N."/>
            <person name="Singh N."/>
        </authorList>
    </citation>
    <scope>NUCLEOTIDE SEQUENCE [LARGE SCALE GENOMIC DNA]</scope>
</reference>
<protein>
    <submittedName>
        <fullName evidence="1">Uncharacterized protein</fullName>
    </submittedName>
</protein>
<sequence length="168" mass="19501">MKLTMREVNLMINNNIYLFGKFLDKEIDRVEIKLPDNEEVGVDRTIVFQHGTEENGVIQFITGDKDPITKKIKIKVREEELHVKLASKLELAEALIQRELGDIMLESSFNEMVDDPEVNKQVCPFISNKRIDEYVLTSTQELDGRLSIILLSLYIQGSYWIDRPMEVK</sequence>
<name>A0A514TUT5_9CAUD</name>
<evidence type="ECO:0000313" key="1">
    <source>
        <dbReference type="EMBL" id="QDJ96786.1"/>
    </source>
</evidence>
<dbReference type="Proteomes" id="UP000317703">
    <property type="component" value="Segment"/>
</dbReference>
<keyword evidence="2" id="KW-1185">Reference proteome</keyword>
<dbReference type="EMBL" id="MN032614">
    <property type="protein sequence ID" value="QDJ96786.1"/>
    <property type="molecule type" value="Genomic_DNA"/>
</dbReference>
<organism evidence="1 2">
    <name type="scientific">Aeromonas phage PS1</name>
    <dbReference type="NCBI Taxonomy" id="2591406"/>
    <lineage>
        <taxon>Viruses</taxon>
        <taxon>Duplodnaviria</taxon>
        <taxon>Heunggongvirae</taxon>
        <taxon>Uroviricota</taxon>
        <taxon>Caudoviricetes</taxon>
        <taxon>Chimalliviridae</taxon>
        <taxon>Ferozepurvirus</taxon>
        <taxon>Ferozepurvirus PS1</taxon>
    </lineage>
</organism>
<evidence type="ECO:0000313" key="2">
    <source>
        <dbReference type="Proteomes" id="UP000317703"/>
    </source>
</evidence>
<accession>A0A514TUT5</accession>
<gene>
    <name evidence="1" type="ORF">PS1_0027</name>
</gene>
<proteinExistence type="predicted"/>